<dbReference type="EMBL" id="CAXDID020000052">
    <property type="protein sequence ID" value="CAL6005860.1"/>
    <property type="molecule type" value="Genomic_DNA"/>
</dbReference>
<proteinExistence type="predicted"/>
<keyword evidence="3" id="KW-1185">Reference proteome</keyword>
<organism evidence="1">
    <name type="scientific">Hexamita inflata</name>
    <dbReference type="NCBI Taxonomy" id="28002"/>
    <lineage>
        <taxon>Eukaryota</taxon>
        <taxon>Metamonada</taxon>
        <taxon>Diplomonadida</taxon>
        <taxon>Hexamitidae</taxon>
        <taxon>Hexamitinae</taxon>
        <taxon>Hexamita</taxon>
    </lineage>
</organism>
<comment type="caution">
    <text evidence="1">The sequence shown here is derived from an EMBL/GenBank/DDBJ whole genome shotgun (WGS) entry which is preliminary data.</text>
</comment>
<dbReference type="AlphaFoldDB" id="A0AA86PAQ0"/>
<dbReference type="EMBL" id="CATOUU010000517">
    <property type="protein sequence ID" value="CAI9932522.1"/>
    <property type="molecule type" value="Genomic_DNA"/>
</dbReference>
<dbReference type="Proteomes" id="UP001642409">
    <property type="component" value="Unassembled WGS sequence"/>
</dbReference>
<reference evidence="2 3" key="2">
    <citation type="submission" date="2024-07" db="EMBL/GenBank/DDBJ databases">
        <authorList>
            <person name="Akdeniz Z."/>
        </authorList>
    </citation>
    <scope>NUCLEOTIDE SEQUENCE [LARGE SCALE GENOMIC DNA]</scope>
</reference>
<evidence type="ECO:0000313" key="1">
    <source>
        <dbReference type="EMBL" id="CAI9932522.1"/>
    </source>
</evidence>
<gene>
    <name evidence="2" type="ORF">HINF_LOCUS19786</name>
    <name evidence="1" type="ORF">HINF_LOCUS20167</name>
</gene>
<reference evidence="1" key="1">
    <citation type="submission" date="2023-06" db="EMBL/GenBank/DDBJ databases">
        <authorList>
            <person name="Kurt Z."/>
        </authorList>
    </citation>
    <scope>NUCLEOTIDE SEQUENCE</scope>
</reference>
<evidence type="ECO:0000313" key="3">
    <source>
        <dbReference type="Proteomes" id="UP001642409"/>
    </source>
</evidence>
<sequence>MAQQLVRWYKVPVLGGSIPRVFIFYCICIQQQLLQQVVFNLLLHLYTQQLTPYINIICINIYRICSINRLYLTPVFVSILSSRTLLPNLSEVQQSEGKNVIHHLKTLFQDYKFNDQVVNFDQTGIIPTVQNLIKLNSTPQTFLHFDASLDPYDYLIATTQYKPQYYALKYPYVIKMSQNLFVLSTGQCGILFTAGQLISSANGILFDFIGESVIRYSYDQALTLFPAETALLHQFRLKNKFLITDCLDQFVPPQVYESNNLINDRFKFNSLQIYQQINNYIQKLTKDEQLKQKAKRSLTEQVLKFAGSIQPFISVQNAKILIHSSTGIFEQITNPNLTKMIKGDGVVVLVNEKGVRVVVERFE</sequence>
<protein>
    <submittedName>
        <fullName evidence="2">Hypothetical_protein</fullName>
    </submittedName>
</protein>
<name>A0AA86PAQ0_9EUKA</name>
<accession>A0AA86PAQ0</accession>
<evidence type="ECO:0000313" key="2">
    <source>
        <dbReference type="EMBL" id="CAL6005860.1"/>
    </source>
</evidence>